<sequence length="424" mass="48680">MKNKIAVIGSGISGLSAAAVLNDTHDVHVFERNAAIGGLVHCDRSADVLYHRVGGHVFNSKNKEVLEWFWNKFDKEQEFVQAKRNAKIFYKEGFIGYPIENFLYQLDPSVVEQVMKELIDISQAGVKEPMSYEHFESFLQNTFGPTLYELYFKPYNNKIWKTDLRTVSMQWLEGKLPMPKLIEIITSNIVRRDEADMVHANFYYPKSGGSQFIADRLATGLSVTCNKKLETIAIKENKLTVFGEAFDQIIYTADVRKLPDILALQTDPPFRYNEQIKKLRSNGTSSVLCSCDKSDLSWLYIPEEHFKAHRIIYTGNFSATNNSDLLTDSNRSSCTVEFSGICSYEEMVEELSLLPGNLQPIDYNNEPNSYVIQDKETRKIIQEYKEYLAPYGIHLLGRFAEWEYYNMDKAMEAAFALKRQMQPG</sequence>
<reference evidence="1 2" key="1">
    <citation type="journal article" date="2007" name="Appl. Environ. Microbiol.">
        <title>Genome sequence of the cellulolytic gliding bacterium Cytophaga hutchinsonii.</title>
        <authorList>
            <person name="Xie G."/>
            <person name="Bruce D.C."/>
            <person name="Challacombe J.F."/>
            <person name="Chertkov O."/>
            <person name="Detter J.C."/>
            <person name="Gilna P."/>
            <person name="Han C.S."/>
            <person name="Lucas S."/>
            <person name="Misra M."/>
            <person name="Myers G.L."/>
            <person name="Richardson P."/>
            <person name="Tapia R."/>
            <person name="Thayer N."/>
            <person name="Thompson L.S."/>
            <person name="Brettin T.S."/>
            <person name="Henrissat B."/>
            <person name="Wilson D.B."/>
            <person name="McBride M.J."/>
        </authorList>
    </citation>
    <scope>NUCLEOTIDE SEQUENCE [LARGE SCALE GENOMIC DNA]</scope>
    <source>
        <strain evidence="2">ATCC 33406 / DSM 1761 / CIP 103989 / NBRC 15051 / NCIMB 9469 / D465</strain>
    </source>
</reference>
<keyword evidence="2" id="KW-1185">Reference proteome</keyword>
<dbReference type="Proteomes" id="UP000001822">
    <property type="component" value="Chromosome"/>
</dbReference>
<keyword evidence="1" id="KW-0413">Isomerase</keyword>
<dbReference type="RefSeq" id="WP_011584261.1">
    <property type="nucleotide sequence ID" value="NC_008255.1"/>
</dbReference>
<name>A0A6N4SPF9_CYTH3</name>
<dbReference type="SUPFAM" id="SSF51971">
    <property type="entry name" value="Nucleotide-binding domain"/>
    <property type="match status" value="1"/>
</dbReference>
<dbReference type="GO" id="GO:0005829">
    <property type="term" value="C:cytosol"/>
    <property type="evidence" value="ECO:0007669"/>
    <property type="project" value="TreeGrafter"/>
</dbReference>
<protein>
    <submittedName>
        <fullName evidence="1">UDP-galactopyranose mutase</fullName>
        <ecNumber evidence="1">5.4.99.9</ecNumber>
    </submittedName>
</protein>
<dbReference type="EMBL" id="CP000383">
    <property type="protein sequence ID" value="ABG58145.1"/>
    <property type="molecule type" value="Genomic_DNA"/>
</dbReference>
<dbReference type="GO" id="GO:0008767">
    <property type="term" value="F:UDP-galactopyranose mutase activity"/>
    <property type="evidence" value="ECO:0007669"/>
    <property type="project" value="UniProtKB-EC"/>
</dbReference>
<dbReference type="EC" id="5.4.99.9" evidence="1"/>
<dbReference type="InterPro" id="IPR036188">
    <property type="entry name" value="FAD/NAD-bd_sf"/>
</dbReference>
<dbReference type="OrthoDB" id="9769600at2"/>
<dbReference type="AlphaFoldDB" id="A0A6N4SPF9"/>
<dbReference type="Gene3D" id="3.50.50.60">
    <property type="entry name" value="FAD/NAD(P)-binding domain"/>
    <property type="match status" value="1"/>
</dbReference>
<dbReference type="PANTHER" id="PTHR21197">
    <property type="entry name" value="UDP-GALACTOPYRANOSE MUTASE"/>
    <property type="match status" value="1"/>
</dbReference>
<dbReference type="PANTHER" id="PTHR21197:SF0">
    <property type="entry name" value="UDP-GALACTOPYRANOSE MUTASE"/>
    <property type="match status" value="1"/>
</dbReference>
<accession>A0A6N4SPF9</accession>
<evidence type="ECO:0000313" key="1">
    <source>
        <dbReference type="EMBL" id="ABG58145.1"/>
    </source>
</evidence>
<organism evidence="1 2">
    <name type="scientific">Cytophaga hutchinsonii (strain ATCC 33406 / DSM 1761 / CIP 103989 / NBRC 15051 / NCIMB 9469 / D465)</name>
    <dbReference type="NCBI Taxonomy" id="269798"/>
    <lineage>
        <taxon>Bacteria</taxon>
        <taxon>Pseudomonadati</taxon>
        <taxon>Bacteroidota</taxon>
        <taxon>Cytophagia</taxon>
        <taxon>Cytophagales</taxon>
        <taxon>Cytophagaceae</taxon>
        <taxon>Cytophaga</taxon>
    </lineage>
</organism>
<proteinExistence type="predicted"/>
<dbReference type="GO" id="GO:0050660">
    <property type="term" value="F:flavin adenine dinucleotide binding"/>
    <property type="evidence" value="ECO:0007669"/>
    <property type="project" value="TreeGrafter"/>
</dbReference>
<evidence type="ECO:0000313" key="2">
    <source>
        <dbReference type="Proteomes" id="UP000001822"/>
    </source>
</evidence>
<gene>
    <name evidence="1" type="ordered locus">CHU_0862</name>
</gene>
<dbReference type="KEGG" id="chu:CHU_0862"/>
<dbReference type="Pfam" id="PF13450">
    <property type="entry name" value="NAD_binding_8"/>
    <property type="match status" value="1"/>
</dbReference>